<name>A0ABS0KQ55_PSENT</name>
<evidence type="ECO:0008006" key="3">
    <source>
        <dbReference type="Google" id="ProtNLM"/>
    </source>
</evidence>
<reference evidence="1 2" key="1">
    <citation type="submission" date="2020-11" db="EMBL/GenBank/DDBJ databases">
        <title>Enhanced detection system for hospital associated transmission using whole genome sequencing surveillance.</title>
        <authorList>
            <person name="Harrison L.H."/>
            <person name="Van Tyne D."/>
            <person name="Marsh J.W."/>
            <person name="Griffith M.P."/>
            <person name="Snyder D.J."/>
            <person name="Cooper V.S."/>
            <person name="Mustapha M."/>
        </authorList>
    </citation>
    <scope>NUCLEOTIDE SEQUENCE [LARGE SCALE GENOMIC DNA]</scope>
    <source>
        <strain evidence="1 2">PSA00705</strain>
    </source>
</reference>
<accession>A0ABS0KQ55</accession>
<comment type="caution">
    <text evidence="1">The sequence shown here is derived from an EMBL/GenBank/DDBJ whole genome shotgun (WGS) entry which is preliminary data.</text>
</comment>
<dbReference type="InterPro" id="IPR014859">
    <property type="entry name" value="Phage_TAC_4"/>
</dbReference>
<proteinExistence type="predicted"/>
<protein>
    <recommendedName>
        <fullName evidence="3">Tail assembly chaperone</fullName>
    </recommendedName>
</protein>
<evidence type="ECO:0000313" key="1">
    <source>
        <dbReference type="EMBL" id="MBG6289532.1"/>
    </source>
</evidence>
<evidence type="ECO:0000313" key="2">
    <source>
        <dbReference type="Proteomes" id="UP000608450"/>
    </source>
</evidence>
<dbReference type="EMBL" id="JADTFC010000050">
    <property type="protein sequence ID" value="MBG6289532.1"/>
    <property type="molecule type" value="Genomic_DNA"/>
</dbReference>
<keyword evidence="2" id="KW-1185">Reference proteome</keyword>
<dbReference type="RefSeq" id="WP_196913112.1">
    <property type="nucleotide sequence ID" value="NZ_JADTFC010000050.1"/>
</dbReference>
<sequence>MAGKFKIDQDPTFSVPVSIDRAGGKKIDVGFTFKYRTQKEVAAMLEAWDERRKKAGEELEGRAESLSMEERVGLKIVVEAQEVADLVLSWDFDDEFGDASIQRLLVSVVTAIDSIKKAYFEGLNPARLGN</sequence>
<gene>
    <name evidence="1" type="ORF">I5I61_18930</name>
</gene>
<dbReference type="Pfam" id="PF08748">
    <property type="entry name" value="Phage_TAC_4"/>
    <property type="match status" value="1"/>
</dbReference>
<dbReference type="Proteomes" id="UP000608450">
    <property type="component" value="Unassembled WGS sequence"/>
</dbReference>
<organism evidence="1 2">
    <name type="scientific">Pseudomonas nitroreducens</name>
    <dbReference type="NCBI Taxonomy" id="46680"/>
    <lineage>
        <taxon>Bacteria</taxon>
        <taxon>Pseudomonadati</taxon>
        <taxon>Pseudomonadota</taxon>
        <taxon>Gammaproteobacteria</taxon>
        <taxon>Pseudomonadales</taxon>
        <taxon>Pseudomonadaceae</taxon>
        <taxon>Pseudomonas</taxon>
    </lineage>
</organism>